<dbReference type="NCBIfam" id="NF004790">
    <property type="entry name" value="PRK06136.1"/>
    <property type="match status" value="1"/>
</dbReference>
<dbReference type="CDD" id="cd11642">
    <property type="entry name" value="SUMT"/>
    <property type="match status" value="1"/>
</dbReference>
<evidence type="ECO:0000256" key="9">
    <source>
        <dbReference type="ARBA" id="ARBA00023244"/>
    </source>
</evidence>
<dbReference type="PANTHER" id="PTHR45790">
    <property type="entry name" value="SIROHEME SYNTHASE-RELATED"/>
    <property type="match status" value="1"/>
</dbReference>
<dbReference type="NCBIfam" id="TIGR01469">
    <property type="entry name" value="cobA_cysG_Cterm"/>
    <property type="match status" value="1"/>
</dbReference>
<dbReference type="InterPro" id="IPR014777">
    <property type="entry name" value="4pyrrole_Mease_sub1"/>
</dbReference>
<dbReference type="InterPro" id="IPR036291">
    <property type="entry name" value="NAD(P)-bd_dom_sf"/>
</dbReference>
<keyword evidence="6" id="KW-0560">Oxidoreductase</keyword>
<dbReference type="GO" id="GO:0032259">
    <property type="term" value="P:methylation"/>
    <property type="evidence" value="ECO:0007669"/>
    <property type="project" value="UniProtKB-KW"/>
</dbReference>
<keyword evidence="8" id="KW-0456">Lyase</keyword>
<keyword evidence="7" id="KW-0520">NAD</keyword>
<dbReference type="InterPro" id="IPR006367">
    <property type="entry name" value="Sirohaem_synthase_N"/>
</dbReference>
<dbReference type="InterPro" id="IPR000878">
    <property type="entry name" value="4pyrrol_Mease"/>
</dbReference>
<reference evidence="15 16" key="1">
    <citation type="submission" date="2019-05" db="EMBL/GenBank/DDBJ databases">
        <title>A comparative analysis of the Nautiliaceae.</title>
        <authorList>
            <person name="Grosche A."/>
            <person name="Smedile F."/>
            <person name="Vetriani C."/>
        </authorList>
    </citation>
    <scope>NUCLEOTIDE SEQUENCE [LARGE SCALE GENOMIC DNA]</scope>
    <source>
        <strain evidence="15 16">TB-2</strain>
    </source>
</reference>
<evidence type="ECO:0000256" key="2">
    <source>
        <dbReference type="ARBA" id="ARBA00022573"/>
    </source>
</evidence>
<evidence type="ECO:0000256" key="11">
    <source>
        <dbReference type="ARBA" id="ARBA00025705"/>
    </source>
</evidence>
<dbReference type="Gene3D" id="3.30.950.10">
    <property type="entry name" value="Methyltransferase, Cobalt-precorrin-4 Transmethylase, Domain 2"/>
    <property type="match status" value="1"/>
</dbReference>
<keyword evidence="4 15" id="KW-0808">Transferase</keyword>
<dbReference type="InterPro" id="IPR006366">
    <property type="entry name" value="CobA/CysG_C"/>
</dbReference>
<proteinExistence type="predicted"/>
<evidence type="ECO:0000313" key="16">
    <source>
        <dbReference type="Proteomes" id="UP000306825"/>
    </source>
</evidence>
<comment type="pathway">
    <text evidence="11">Porphyrin-containing compound metabolism; siroheme biosynthesis; precorrin-2 from uroporphyrinogen III: step 1/1.</text>
</comment>
<dbReference type="InterPro" id="IPR014776">
    <property type="entry name" value="4pyrrole_Mease_sub2"/>
</dbReference>
<dbReference type="Pfam" id="PF14824">
    <property type="entry name" value="Sirohm_synth_M"/>
    <property type="match status" value="1"/>
</dbReference>
<keyword evidence="16" id="KW-1185">Reference proteome</keyword>
<evidence type="ECO:0000259" key="13">
    <source>
        <dbReference type="Pfam" id="PF00590"/>
    </source>
</evidence>
<keyword evidence="2" id="KW-0169">Cobalamin biosynthesis</keyword>
<feature type="domain" description="Tetrapyrrole methylase" evidence="13">
    <location>
        <begin position="155"/>
        <end position="363"/>
    </location>
</feature>
<evidence type="ECO:0000256" key="12">
    <source>
        <dbReference type="ARBA" id="ARBA00047561"/>
    </source>
</evidence>
<accession>A0ABX5V8U4</accession>
<evidence type="ECO:0000256" key="5">
    <source>
        <dbReference type="ARBA" id="ARBA00022691"/>
    </source>
</evidence>
<dbReference type="Gene3D" id="3.40.1010.10">
    <property type="entry name" value="Cobalt-precorrin-4 Transmethylase, Domain 1"/>
    <property type="match status" value="1"/>
</dbReference>
<dbReference type="NCBIfam" id="TIGR01470">
    <property type="entry name" value="cysG_Nterm"/>
    <property type="match status" value="1"/>
</dbReference>
<dbReference type="Pfam" id="PF00590">
    <property type="entry name" value="TP_methylase"/>
    <property type="match status" value="1"/>
</dbReference>
<evidence type="ECO:0000256" key="7">
    <source>
        <dbReference type="ARBA" id="ARBA00023027"/>
    </source>
</evidence>
<evidence type="ECO:0000256" key="4">
    <source>
        <dbReference type="ARBA" id="ARBA00022679"/>
    </source>
</evidence>
<dbReference type="EC" id="2.1.1.107" evidence="15"/>
<dbReference type="SUPFAM" id="SSF75615">
    <property type="entry name" value="Siroheme synthase middle domains-like"/>
    <property type="match status" value="1"/>
</dbReference>
<organism evidence="15 16">
    <name type="scientific">Caminibacter mediatlanticus TB-2</name>
    <dbReference type="NCBI Taxonomy" id="391592"/>
    <lineage>
        <taxon>Bacteria</taxon>
        <taxon>Pseudomonadati</taxon>
        <taxon>Campylobacterota</taxon>
        <taxon>Epsilonproteobacteria</taxon>
        <taxon>Nautiliales</taxon>
        <taxon>Nautiliaceae</taxon>
        <taxon>Caminibacter</taxon>
    </lineage>
</organism>
<evidence type="ECO:0000256" key="1">
    <source>
        <dbReference type="ARBA" id="ARBA00005010"/>
    </source>
</evidence>
<dbReference type="PIRSF" id="PIRSF036426">
    <property type="entry name" value="Sirohaem_synth"/>
    <property type="match status" value="1"/>
</dbReference>
<evidence type="ECO:0000256" key="6">
    <source>
        <dbReference type="ARBA" id="ARBA00023002"/>
    </source>
</evidence>
<evidence type="ECO:0000313" key="15">
    <source>
        <dbReference type="EMBL" id="QCT94636.1"/>
    </source>
</evidence>
<sequence length="378" mass="42401">MLVNLINKKFLVIGAGRVAKQKCDVLSKMGEEFKVITKEKMNNFPYEVEMKEFSIEDTKGFDVVIDATGNEEVTKKLIENKNFLLNVVDKPEFCDFYFGSIAKKGDLSILVSSNGTAPRLTQVIRDRCERILGDFEVDREMNYEEIKRNSAKAFLIGCGPGAVDLLTIRAYNTLKTLEVALYDHLVNPEILELLPKNCEKIYVGKVKGKHSRSQEEINEIILKYLNEGKIVGRLKSGHPFVFGRGAEEVEAIVNAGFEVEVVEGLSSAMSGPANAGIPLTIRGSKDSFIVVSAHLRGNRINLNWIDLLLRENIRVIVLMGLSRIKHIQKKALEIGIDENREVYIISNVSLENQITIKTTIKDMLKDSKKATRPAIIVF</sequence>
<evidence type="ECO:0000259" key="14">
    <source>
        <dbReference type="Pfam" id="PF14824"/>
    </source>
</evidence>
<dbReference type="InterPro" id="IPR012409">
    <property type="entry name" value="Sirohaem_synth"/>
</dbReference>
<feature type="domain" description="Siroheme synthase central" evidence="14">
    <location>
        <begin position="105"/>
        <end position="127"/>
    </location>
</feature>
<dbReference type="SUPFAM" id="SSF51735">
    <property type="entry name" value="NAD(P)-binding Rossmann-fold domains"/>
    <property type="match status" value="1"/>
</dbReference>
<dbReference type="SUPFAM" id="SSF53790">
    <property type="entry name" value="Tetrapyrrole methylase"/>
    <property type="match status" value="1"/>
</dbReference>
<dbReference type="EMBL" id="CP040463">
    <property type="protein sequence ID" value="QCT94636.1"/>
    <property type="molecule type" value="Genomic_DNA"/>
</dbReference>
<dbReference type="GO" id="GO:0004851">
    <property type="term" value="F:uroporphyrin-III C-methyltransferase activity"/>
    <property type="evidence" value="ECO:0007669"/>
    <property type="project" value="UniProtKB-EC"/>
</dbReference>
<dbReference type="InterPro" id="IPR050161">
    <property type="entry name" value="Siro_Cobalamin_biosynth"/>
</dbReference>
<dbReference type="Pfam" id="PF13241">
    <property type="entry name" value="NAD_binding_7"/>
    <property type="match status" value="1"/>
</dbReference>
<keyword evidence="9" id="KW-0627">Porphyrin biosynthesis</keyword>
<gene>
    <name evidence="15" type="primary">cobA</name>
    <name evidence="15" type="ORF">FE773_05430</name>
</gene>
<comment type="pathway">
    <text evidence="1">Porphyrin-containing compound metabolism; siroheme biosynthesis; sirohydrochlorin from precorrin-2: step 1/1.</text>
</comment>
<keyword evidence="3 15" id="KW-0489">Methyltransferase</keyword>
<keyword evidence="10" id="KW-0511">Multifunctional enzyme</keyword>
<dbReference type="InterPro" id="IPR028281">
    <property type="entry name" value="Sirohaem_synthase_central"/>
</dbReference>
<evidence type="ECO:0000256" key="8">
    <source>
        <dbReference type="ARBA" id="ARBA00023239"/>
    </source>
</evidence>
<dbReference type="Gene3D" id="3.40.50.720">
    <property type="entry name" value="NAD(P)-binding Rossmann-like Domain"/>
    <property type="match status" value="1"/>
</dbReference>
<comment type="catalytic activity">
    <reaction evidence="12">
        <text>precorrin-2 + NAD(+) = sirohydrochlorin + NADH + 2 H(+)</text>
        <dbReference type="Rhea" id="RHEA:15613"/>
        <dbReference type="ChEBI" id="CHEBI:15378"/>
        <dbReference type="ChEBI" id="CHEBI:57540"/>
        <dbReference type="ChEBI" id="CHEBI:57945"/>
        <dbReference type="ChEBI" id="CHEBI:58351"/>
        <dbReference type="ChEBI" id="CHEBI:58827"/>
        <dbReference type="EC" id="1.3.1.76"/>
    </reaction>
</comment>
<dbReference type="Proteomes" id="UP000306825">
    <property type="component" value="Chromosome"/>
</dbReference>
<evidence type="ECO:0000256" key="10">
    <source>
        <dbReference type="ARBA" id="ARBA00023268"/>
    </source>
</evidence>
<dbReference type="RefSeq" id="WP_138323376.1">
    <property type="nucleotide sequence ID" value="NZ_CP040463.1"/>
</dbReference>
<protein>
    <submittedName>
        <fullName evidence="15">Uroporphyrinogen-III C-methyltransferase</fullName>
        <ecNumber evidence="15">2.1.1.107</ecNumber>
    </submittedName>
</protein>
<keyword evidence="5" id="KW-0949">S-adenosyl-L-methionine</keyword>
<name>A0ABX5V8U4_9BACT</name>
<evidence type="ECO:0000256" key="3">
    <source>
        <dbReference type="ARBA" id="ARBA00022603"/>
    </source>
</evidence>
<dbReference type="PANTHER" id="PTHR45790:SF3">
    <property type="entry name" value="S-ADENOSYL-L-METHIONINE-DEPENDENT UROPORPHYRINOGEN III METHYLTRANSFERASE, CHLOROPLASTIC"/>
    <property type="match status" value="1"/>
</dbReference>
<dbReference type="Gene3D" id="3.30.160.110">
    <property type="entry name" value="Siroheme synthase, domain 2"/>
    <property type="match status" value="1"/>
</dbReference>
<dbReference type="InterPro" id="IPR035996">
    <property type="entry name" value="4pyrrol_Methylase_sf"/>
</dbReference>